<dbReference type="PANTHER" id="PTHR30466">
    <property type="entry name" value="FLAVIN REDUCTASE"/>
    <property type="match status" value="1"/>
</dbReference>
<dbReference type="AlphaFoldDB" id="A0A2P7RVM9"/>
<proteinExistence type="predicted"/>
<dbReference type="SMART" id="SM00903">
    <property type="entry name" value="Flavin_Reduct"/>
    <property type="match status" value="1"/>
</dbReference>
<evidence type="ECO:0000256" key="1">
    <source>
        <dbReference type="ARBA" id="ARBA00023002"/>
    </source>
</evidence>
<dbReference type="EMBL" id="PXYK01000031">
    <property type="protein sequence ID" value="PSJ54232.1"/>
    <property type="molecule type" value="Genomic_DNA"/>
</dbReference>
<dbReference type="GO" id="GO:0010181">
    <property type="term" value="F:FMN binding"/>
    <property type="evidence" value="ECO:0007669"/>
    <property type="project" value="InterPro"/>
</dbReference>
<feature type="domain" description="Flavin reductase like" evidence="2">
    <location>
        <begin position="17"/>
        <end position="162"/>
    </location>
</feature>
<evidence type="ECO:0000259" key="2">
    <source>
        <dbReference type="SMART" id="SM00903"/>
    </source>
</evidence>
<evidence type="ECO:0000313" key="3">
    <source>
        <dbReference type="EMBL" id="PSJ54232.1"/>
    </source>
</evidence>
<organism evidence="3 4">
    <name type="scientific">Kumtagia ephedrae</name>
    <dbReference type="NCBI Taxonomy" id="2116701"/>
    <lineage>
        <taxon>Bacteria</taxon>
        <taxon>Pseudomonadati</taxon>
        <taxon>Pseudomonadota</taxon>
        <taxon>Alphaproteobacteria</taxon>
        <taxon>Hyphomicrobiales</taxon>
        <taxon>Phyllobacteriaceae</taxon>
        <taxon>Kumtagia</taxon>
    </lineage>
</organism>
<dbReference type="Gene3D" id="2.30.110.10">
    <property type="entry name" value="Electron Transport, Fmn-binding Protein, Chain A"/>
    <property type="match status" value="1"/>
</dbReference>
<comment type="caution">
    <text evidence="3">The sequence shown here is derived from an EMBL/GenBank/DDBJ whole genome shotgun (WGS) entry which is preliminary data.</text>
</comment>
<dbReference type="PANTHER" id="PTHR30466:SF1">
    <property type="entry name" value="FMN REDUCTASE (NADH) RUTF"/>
    <property type="match status" value="1"/>
</dbReference>
<dbReference type="SUPFAM" id="SSF50475">
    <property type="entry name" value="FMN-binding split barrel"/>
    <property type="match status" value="1"/>
</dbReference>
<gene>
    <name evidence="3" type="ORF">C7I84_24665</name>
</gene>
<dbReference type="RefSeq" id="WP_106774921.1">
    <property type="nucleotide sequence ID" value="NZ_PXYK01000031.1"/>
</dbReference>
<evidence type="ECO:0000313" key="4">
    <source>
        <dbReference type="Proteomes" id="UP000241229"/>
    </source>
</evidence>
<dbReference type="GO" id="GO:0006208">
    <property type="term" value="P:pyrimidine nucleobase catabolic process"/>
    <property type="evidence" value="ECO:0007669"/>
    <property type="project" value="TreeGrafter"/>
</dbReference>
<sequence>MTHRFQTVESADYRNGMARLAAAVNIVTTRTADGRFGFTASAVCSVSDAPATLLACINRTSSCFPAFDRARFFSVNTLAPSHEALSDLFGGKTSMTERFSSGRWVEGRTGVPVLEDALVSFECELANAFDEGTHRVLFGRVIDLRSSDQEAALLYYSRRYVAWNNS</sequence>
<dbReference type="InterPro" id="IPR050268">
    <property type="entry name" value="NADH-dep_flavin_reductase"/>
</dbReference>
<dbReference type="Proteomes" id="UP000241229">
    <property type="component" value="Unassembled WGS sequence"/>
</dbReference>
<name>A0A2P7RVM9_9HYPH</name>
<dbReference type="Pfam" id="PF01613">
    <property type="entry name" value="Flavin_Reduct"/>
    <property type="match status" value="1"/>
</dbReference>
<accession>A0A2P7RVM9</accession>
<dbReference type="OrthoDB" id="9789254at2"/>
<reference evidence="3 4" key="1">
    <citation type="submission" date="2018-03" db="EMBL/GenBank/DDBJ databases">
        <title>The draft genome of Mesorhizobium sp. 6GN-30.</title>
        <authorList>
            <person name="Liu L."/>
            <person name="Li L."/>
            <person name="Wang T."/>
            <person name="Zhang X."/>
            <person name="Liang L."/>
        </authorList>
    </citation>
    <scope>NUCLEOTIDE SEQUENCE [LARGE SCALE GENOMIC DNA]</scope>
    <source>
        <strain evidence="3 4">6GN30</strain>
    </source>
</reference>
<keyword evidence="1" id="KW-0560">Oxidoreductase</keyword>
<protein>
    <submittedName>
        <fullName evidence="3">FMN reductase</fullName>
    </submittedName>
</protein>
<dbReference type="GO" id="GO:0042602">
    <property type="term" value="F:riboflavin reductase (NADPH) activity"/>
    <property type="evidence" value="ECO:0007669"/>
    <property type="project" value="TreeGrafter"/>
</dbReference>
<dbReference type="InterPro" id="IPR002563">
    <property type="entry name" value="Flavin_Rdtase-like_dom"/>
</dbReference>
<dbReference type="InterPro" id="IPR012349">
    <property type="entry name" value="Split_barrel_FMN-bd"/>
</dbReference>
<keyword evidence="4" id="KW-1185">Reference proteome</keyword>